<dbReference type="Pfam" id="PF00563">
    <property type="entry name" value="EAL"/>
    <property type="match status" value="1"/>
</dbReference>
<dbReference type="SUPFAM" id="SSF109604">
    <property type="entry name" value="HD-domain/PDEase-like"/>
    <property type="match status" value="1"/>
</dbReference>
<proteinExistence type="predicted"/>
<dbReference type="eggNOG" id="COG3434">
    <property type="taxonomic scope" value="Bacteria"/>
</dbReference>
<sequence>MDINKTFIGRQPILDVSGKVFGYELLFRKSGVSSSAVIDDPFKTVIETFLNALEHFGIDVLVGKGYAFINVNKEVIMSPVIELLPSTRVILEILEDVTVDEELIDRIEELRLEGYMFALDDFVLEKTNIDSLKKLEHLIDIVKVDILNLDESEIIKVTNHLKKTNFLLLAEKVETFEQYDLCKFLGYEYFQGFYFEKPQILEAQKIDPKKFGILRLINLINKNASIKQIVDAFALQPDLSISLLKFINSAAFFLRNEVKSIRHAISLIGMRKLLNWLIMLSYVSKDDSGLDSPLFQMVAVKAKTMEILCNDYLKKSDCDSAFLAGLLSNIDVLFSMPKEKLLKEFAISDDIKKAVLDYSGYLGELLRIVEQSDKNEDVEEIENSLGLTLDNIIDAKIKSYNWFYNLVKEFA</sequence>
<feature type="domain" description="EAL" evidence="1">
    <location>
        <begin position="1"/>
        <end position="212"/>
    </location>
</feature>
<dbReference type="AlphaFoldDB" id="D3PCI8"/>
<dbReference type="CDD" id="cd01948">
    <property type="entry name" value="EAL"/>
    <property type="match status" value="1"/>
</dbReference>
<evidence type="ECO:0000259" key="1">
    <source>
        <dbReference type="PROSITE" id="PS50883"/>
    </source>
</evidence>
<dbReference type="InterPro" id="IPR013976">
    <property type="entry name" value="HDOD"/>
</dbReference>
<organism evidence="3 4">
    <name type="scientific">Deferribacter desulfuricans (strain DSM 14783 / JCM 11476 / NBRC 101012 / SSM1)</name>
    <dbReference type="NCBI Taxonomy" id="639282"/>
    <lineage>
        <taxon>Bacteria</taxon>
        <taxon>Pseudomonadati</taxon>
        <taxon>Deferribacterota</taxon>
        <taxon>Deferribacteres</taxon>
        <taxon>Deferribacterales</taxon>
        <taxon>Deferribacteraceae</taxon>
        <taxon>Deferribacter</taxon>
    </lineage>
</organism>
<dbReference type="PIRSF" id="PIRSF003180">
    <property type="entry name" value="DiGMPpdiest_YuxH"/>
    <property type="match status" value="1"/>
</dbReference>
<dbReference type="InterPro" id="IPR052340">
    <property type="entry name" value="RNase_Y/CdgJ"/>
</dbReference>
<dbReference type="STRING" id="639282.DEFDS_0835"/>
<feature type="domain" description="HDOD" evidence="2">
    <location>
        <begin position="206"/>
        <end position="391"/>
    </location>
</feature>
<dbReference type="PANTHER" id="PTHR33525:SF4">
    <property type="entry name" value="CYCLIC DI-GMP PHOSPHODIESTERASE CDGJ"/>
    <property type="match status" value="1"/>
</dbReference>
<dbReference type="Gene3D" id="1.10.3210.10">
    <property type="entry name" value="Hypothetical protein af1432"/>
    <property type="match status" value="1"/>
</dbReference>
<dbReference type="PANTHER" id="PTHR33525">
    <property type="match status" value="1"/>
</dbReference>
<dbReference type="PROSITE" id="PS50883">
    <property type="entry name" value="EAL"/>
    <property type="match status" value="1"/>
</dbReference>
<dbReference type="SUPFAM" id="SSF141868">
    <property type="entry name" value="EAL domain-like"/>
    <property type="match status" value="1"/>
</dbReference>
<dbReference type="KEGG" id="ddf:DEFDS_0835"/>
<accession>D3PCI8</accession>
<evidence type="ECO:0000313" key="3">
    <source>
        <dbReference type="EMBL" id="BAI80311.1"/>
    </source>
</evidence>
<reference evidence="3 4" key="1">
    <citation type="journal article" date="2010" name="DNA Res.">
        <title>Bacterial lifestyle in a deep-sea hydrothermal vent chimney revealed by the genome sequence of the thermophilic bacterium Deferribacter desulfuricans SSM1.</title>
        <authorList>
            <person name="Takaki Y."/>
            <person name="Shimamura S."/>
            <person name="Nakagawa S."/>
            <person name="Fukuhara Y."/>
            <person name="Horikawa H."/>
            <person name="Ankai A."/>
            <person name="Harada T."/>
            <person name="Hosoyama A."/>
            <person name="Oguchi A."/>
            <person name="Fukui S."/>
            <person name="Fujita N."/>
            <person name="Takami H."/>
            <person name="Takai K."/>
        </authorList>
    </citation>
    <scope>NUCLEOTIDE SEQUENCE [LARGE SCALE GENOMIC DNA]</scope>
    <source>
        <strain evidence="4">DSM 14783 / JCM 11476 / NBRC 101012 / SSM1</strain>
    </source>
</reference>
<gene>
    <name evidence="3" type="ordered locus">DEFDS_0835</name>
</gene>
<dbReference type="OrthoDB" id="9804751at2"/>
<dbReference type="Gene3D" id="3.20.20.450">
    <property type="entry name" value="EAL domain"/>
    <property type="match status" value="1"/>
</dbReference>
<dbReference type="RefSeq" id="WP_013007559.1">
    <property type="nucleotide sequence ID" value="NC_013939.1"/>
</dbReference>
<dbReference type="HOGENOM" id="CLU_044951_1_1_0"/>
<dbReference type="InterPro" id="IPR001633">
    <property type="entry name" value="EAL_dom"/>
</dbReference>
<keyword evidence="4" id="KW-1185">Reference proteome</keyword>
<dbReference type="Pfam" id="PF08668">
    <property type="entry name" value="HDOD"/>
    <property type="match status" value="1"/>
</dbReference>
<dbReference type="EMBL" id="AP011529">
    <property type="protein sequence ID" value="BAI80311.1"/>
    <property type="molecule type" value="Genomic_DNA"/>
</dbReference>
<protein>
    <submittedName>
        <fullName evidence="3">Signal transduction response regulator</fullName>
    </submittedName>
</protein>
<dbReference type="PROSITE" id="PS51833">
    <property type="entry name" value="HDOD"/>
    <property type="match status" value="1"/>
</dbReference>
<evidence type="ECO:0000313" key="4">
    <source>
        <dbReference type="Proteomes" id="UP000001520"/>
    </source>
</evidence>
<evidence type="ECO:0000259" key="2">
    <source>
        <dbReference type="PROSITE" id="PS51833"/>
    </source>
</evidence>
<dbReference type="InterPro" id="IPR035919">
    <property type="entry name" value="EAL_sf"/>
</dbReference>
<dbReference type="SMART" id="SM00052">
    <property type="entry name" value="EAL"/>
    <property type="match status" value="1"/>
</dbReference>
<name>D3PCI8_DEFDS</name>
<dbReference type="Proteomes" id="UP000001520">
    <property type="component" value="Chromosome"/>
</dbReference>
<dbReference type="InterPro" id="IPR014408">
    <property type="entry name" value="dGMP_Pdiesterase_EAL/HD-GYP"/>
</dbReference>